<dbReference type="Proteomes" id="UP001224433">
    <property type="component" value="Chromosome"/>
</dbReference>
<dbReference type="EMBL" id="CP120983">
    <property type="protein sequence ID" value="WLQ63954.1"/>
    <property type="molecule type" value="Genomic_DNA"/>
</dbReference>
<gene>
    <name evidence="1" type="ORF">P8A20_10280</name>
</gene>
<reference evidence="1 2" key="1">
    <citation type="submission" date="2023-03" db="EMBL/GenBank/DDBJ databases">
        <title>Isolation and description of six Streptomyces strains from soil environments, able to metabolize different microbial glucans.</title>
        <authorList>
            <person name="Widen T."/>
            <person name="Larsbrink J."/>
        </authorList>
    </citation>
    <scope>NUCLEOTIDE SEQUENCE [LARGE SCALE GENOMIC DNA]</scope>
    <source>
        <strain evidence="1 2">Alt3</strain>
    </source>
</reference>
<dbReference type="Pfam" id="PF14568">
    <property type="entry name" value="SUKH_6"/>
    <property type="match status" value="1"/>
</dbReference>
<dbReference type="SUPFAM" id="SSF160631">
    <property type="entry name" value="SMI1/KNR4-like"/>
    <property type="match status" value="1"/>
</dbReference>
<sequence length="292" mass="32039">MTRPHSSVARVIERVPPPVAAVDGHGDWAEAERTLGTRLPEDYKQLVATYGRGDFWGALCLCTPFGDGNPVPLTADLLEDYGPLRDDFPDQYPYPLFPEPGGLLAWAVTESAARVCWLTEGPPESWPVVIWSRDDDYERFDCGAGAFLDGVTSRSTTSELLHHEPDLAPWFDPAIELDHVYVRLGEGPRPYDERLRILRDAFAPTSDRGDYEYNGQRQDHFAVDGTGWLMTYECTYGHQLRVAFPPADSAEARRTVLAAAALMGCPVLSADTVHGTSSWGSGAGPADGSPSR</sequence>
<proteinExistence type="predicted"/>
<dbReference type="Gene3D" id="3.40.1580.10">
    <property type="entry name" value="SMI1/KNR4-like"/>
    <property type="match status" value="1"/>
</dbReference>
<protein>
    <submittedName>
        <fullName evidence="1">SMI1/KNR4 family protein</fullName>
    </submittedName>
</protein>
<organism evidence="1 2">
    <name type="scientific">Streptomyces glycanivorans</name>
    <dbReference type="NCBI Taxonomy" id="3033808"/>
    <lineage>
        <taxon>Bacteria</taxon>
        <taxon>Bacillati</taxon>
        <taxon>Actinomycetota</taxon>
        <taxon>Actinomycetes</taxon>
        <taxon>Kitasatosporales</taxon>
        <taxon>Streptomycetaceae</taxon>
        <taxon>Streptomyces</taxon>
    </lineage>
</organism>
<dbReference type="InterPro" id="IPR037883">
    <property type="entry name" value="Knr4/Smi1-like_sf"/>
</dbReference>
<keyword evidence="2" id="KW-1185">Reference proteome</keyword>
<name>A0ABY9JAU4_9ACTN</name>
<dbReference type="RefSeq" id="WP_147961075.1">
    <property type="nucleotide sequence ID" value="NZ_CP120983.1"/>
</dbReference>
<accession>A0ABY9JAU4</accession>
<evidence type="ECO:0000313" key="2">
    <source>
        <dbReference type="Proteomes" id="UP001224433"/>
    </source>
</evidence>
<evidence type="ECO:0000313" key="1">
    <source>
        <dbReference type="EMBL" id="WLQ63954.1"/>
    </source>
</evidence>